<reference evidence="8 9" key="1">
    <citation type="submission" date="2021-05" db="EMBL/GenBank/DDBJ databases">
        <title>A novel Methanospirillum isolate from a pyrite-forming mixed culture.</title>
        <authorList>
            <person name="Bunk B."/>
            <person name="Sproer C."/>
            <person name="Spring S."/>
            <person name="Pester M."/>
        </authorList>
    </citation>
    <scope>NUCLEOTIDE SEQUENCE [LARGE SCALE GENOMIC DNA]</scope>
    <source>
        <strain evidence="8 9">J.3.6.1-F.2.7.3</strain>
    </source>
</reference>
<evidence type="ECO:0000256" key="6">
    <source>
        <dbReference type="PROSITE-ProRule" id="PRU00169"/>
    </source>
</evidence>
<keyword evidence="1 6" id="KW-0597">Phosphoprotein</keyword>
<dbReference type="SUPFAM" id="SSF52172">
    <property type="entry name" value="CheY-like"/>
    <property type="match status" value="1"/>
</dbReference>
<evidence type="ECO:0000256" key="2">
    <source>
        <dbReference type="ARBA" id="ARBA00023012"/>
    </source>
</evidence>
<name>A0A8E7AZD1_9EURY</name>
<dbReference type="SMART" id="SM00448">
    <property type="entry name" value="REC"/>
    <property type="match status" value="1"/>
</dbReference>
<feature type="domain" description="Response regulatory" evidence="7">
    <location>
        <begin position="3"/>
        <end position="117"/>
    </location>
</feature>
<gene>
    <name evidence="8" type="ORF">KHC33_03365</name>
</gene>
<protein>
    <submittedName>
        <fullName evidence="8">Response regulator</fullName>
    </submittedName>
</protein>
<dbReference type="GO" id="GO:0000160">
    <property type="term" value="P:phosphorelay signal transduction system"/>
    <property type="evidence" value="ECO:0007669"/>
    <property type="project" value="UniProtKB-KW"/>
</dbReference>
<evidence type="ECO:0000256" key="3">
    <source>
        <dbReference type="ARBA" id="ARBA00023015"/>
    </source>
</evidence>
<accession>A0A8E7AZD1</accession>
<dbReference type="InterPro" id="IPR001789">
    <property type="entry name" value="Sig_transdc_resp-reg_receiver"/>
</dbReference>
<dbReference type="GO" id="GO:0003677">
    <property type="term" value="F:DNA binding"/>
    <property type="evidence" value="ECO:0007669"/>
    <property type="project" value="UniProtKB-KW"/>
</dbReference>
<dbReference type="RefSeq" id="WP_214420367.1">
    <property type="nucleotide sequence ID" value="NZ_CP075546.1"/>
</dbReference>
<evidence type="ECO:0000256" key="1">
    <source>
        <dbReference type="ARBA" id="ARBA00022553"/>
    </source>
</evidence>
<dbReference type="KEGG" id="mrtj:KHC33_03365"/>
<keyword evidence="9" id="KW-1185">Reference proteome</keyword>
<feature type="modified residue" description="4-aspartylphosphate" evidence="6">
    <location>
        <position position="52"/>
    </location>
</feature>
<dbReference type="Proteomes" id="UP000680656">
    <property type="component" value="Chromosome"/>
</dbReference>
<keyword evidence="4" id="KW-0238">DNA-binding</keyword>
<sequence>MSRILIVDDSLFQRRVVSAPLKAQGFETFEAVNGKEGLEKILEVKPDLILLDILMPEKNGIEVLKELKKAQNTIPVIMLTSDVQESTRDECLSLGAQAFVNKPVKAEELLPIITSLLQS</sequence>
<dbReference type="CDD" id="cd00156">
    <property type="entry name" value="REC"/>
    <property type="match status" value="1"/>
</dbReference>
<keyword evidence="3" id="KW-0805">Transcription regulation</keyword>
<dbReference type="InterPro" id="IPR050595">
    <property type="entry name" value="Bact_response_regulator"/>
</dbReference>
<keyword evidence="5" id="KW-0804">Transcription</keyword>
<evidence type="ECO:0000256" key="5">
    <source>
        <dbReference type="ARBA" id="ARBA00023163"/>
    </source>
</evidence>
<dbReference type="InterPro" id="IPR011006">
    <property type="entry name" value="CheY-like_superfamily"/>
</dbReference>
<dbReference type="PROSITE" id="PS50110">
    <property type="entry name" value="RESPONSE_REGULATORY"/>
    <property type="match status" value="1"/>
</dbReference>
<evidence type="ECO:0000256" key="4">
    <source>
        <dbReference type="ARBA" id="ARBA00023125"/>
    </source>
</evidence>
<evidence type="ECO:0000313" key="9">
    <source>
        <dbReference type="Proteomes" id="UP000680656"/>
    </source>
</evidence>
<dbReference type="AlphaFoldDB" id="A0A8E7AZD1"/>
<dbReference type="GeneID" id="65566492"/>
<dbReference type="PANTHER" id="PTHR44591">
    <property type="entry name" value="STRESS RESPONSE REGULATOR PROTEIN 1"/>
    <property type="match status" value="1"/>
</dbReference>
<dbReference type="Gene3D" id="3.40.50.2300">
    <property type="match status" value="1"/>
</dbReference>
<dbReference type="EMBL" id="CP075546">
    <property type="protein sequence ID" value="QVV89575.1"/>
    <property type="molecule type" value="Genomic_DNA"/>
</dbReference>
<proteinExistence type="predicted"/>
<keyword evidence="2" id="KW-0902">Two-component regulatory system</keyword>
<dbReference type="Pfam" id="PF00072">
    <property type="entry name" value="Response_reg"/>
    <property type="match status" value="1"/>
</dbReference>
<dbReference type="FunFam" id="3.40.50.2300:FF:000001">
    <property type="entry name" value="DNA-binding response regulator PhoB"/>
    <property type="match status" value="1"/>
</dbReference>
<evidence type="ECO:0000259" key="7">
    <source>
        <dbReference type="PROSITE" id="PS50110"/>
    </source>
</evidence>
<dbReference type="PANTHER" id="PTHR44591:SF14">
    <property type="entry name" value="PROTEIN PILG"/>
    <property type="match status" value="1"/>
</dbReference>
<organism evidence="8 9">
    <name type="scientific">Methanospirillum purgamenti</name>
    <dbReference type="NCBI Taxonomy" id="2834276"/>
    <lineage>
        <taxon>Archaea</taxon>
        <taxon>Methanobacteriati</taxon>
        <taxon>Methanobacteriota</taxon>
        <taxon>Stenosarchaea group</taxon>
        <taxon>Methanomicrobia</taxon>
        <taxon>Methanomicrobiales</taxon>
        <taxon>Methanospirillaceae</taxon>
        <taxon>Methanospirillum</taxon>
    </lineage>
</organism>
<evidence type="ECO:0000313" key="8">
    <source>
        <dbReference type="EMBL" id="QVV89575.1"/>
    </source>
</evidence>